<evidence type="ECO:0000313" key="3">
    <source>
        <dbReference type="Proteomes" id="UP000008068"/>
    </source>
</evidence>
<dbReference type="Proteomes" id="UP000008068">
    <property type="component" value="Unassembled WGS sequence"/>
</dbReference>
<dbReference type="FunCoup" id="G0PDE7">
    <property type="interactions" value="2"/>
</dbReference>
<protein>
    <submittedName>
        <fullName evidence="2">Uncharacterized protein</fullName>
    </submittedName>
</protein>
<sequence length="399" mass="45786">MASHSRTVSESSFELVKNDDETHESFIPKQEEKEENHDVLSLNDDISSEDEMSDEESSEEKSSAEEDYTSERYLVVESGVIKIENCVQEGGVVGLTVEIPEEPVVANEQAEQLVTLSDDNDDKIETKITMLKRAREFDEKEETLESLTNQDTTTEYGKYDFVIPKARFVSKTVEKKKEIIAPIAVEKDPLGALATSEPKIENAEENTQEHTTIRPSIESILMDEISALRYEMDKYASAIESQEDELLAPPITEEIRGMWRPVKMQQHDTSMIRNNFSFPLRWRSLMSHVCYDYSNDRLSKYSKLCCKTYDRYELKYGVDMNPGGGHARTFIKDSKLVTIWTDASGKKTTEERFIEEGQLHVVFTNTGGYKTTRVYERVKSKTDVIYSIGSACRHYLKFW</sequence>
<organism evidence="3">
    <name type="scientific">Caenorhabditis brenneri</name>
    <name type="common">Nematode worm</name>
    <dbReference type="NCBI Taxonomy" id="135651"/>
    <lineage>
        <taxon>Eukaryota</taxon>
        <taxon>Metazoa</taxon>
        <taxon>Ecdysozoa</taxon>
        <taxon>Nematoda</taxon>
        <taxon>Chromadorea</taxon>
        <taxon>Rhabditida</taxon>
        <taxon>Rhabditina</taxon>
        <taxon>Rhabditomorpha</taxon>
        <taxon>Rhabditoidea</taxon>
        <taxon>Rhabditidae</taxon>
        <taxon>Peloderinae</taxon>
        <taxon>Caenorhabditis</taxon>
    </lineage>
</organism>
<feature type="region of interest" description="Disordered" evidence="1">
    <location>
        <begin position="1"/>
        <end position="70"/>
    </location>
</feature>
<reference evidence="3" key="1">
    <citation type="submission" date="2011-07" db="EMBL/GenBank/DDBJ databases">
        <authorList>
            <consortium name="Caenorhabditis brenneri Sequencing and Analysis Consortium"/>
            <person name="Wilson R.K."/>
        </authorList>
    </citation>
    <scope>NUCLEOTIDE SEQUENCE [LARGE SCALE GENOMIC DNA]</scope>
    <source>
        <strain evidence="3">PB2801</strain>
    </source>
</reference>
<dbReference type="InParanoid" id="G0PDE7"/>
<keyword evidence="3" id="KW-1185">Reference proteome</keyword>
<feature type="compositionally biased region" description="Polar residues" evidence="1">
    <location>
        <begin position="1"/>
        <end position="12"/>
    </location>
</feature>
<dbReference type="EMBL" id="GL380274">
    <property type="protein sequence ID" value="EGT51711.1"/>
    <property type="molecule type" value="Genomic_DNA"/>
</dbReference>
<dbReference type="HOGENOM" id="CLU_748483_0_0_1"/>
<feature type="compositionally biased region" description="Acidic residues" evidence="1">
    <location>
        <begin position="46"/>
        <end position="58"/>
    </location>
</feature>
<dbReference type="OMA" id="YCIDEVE"/>
<proteinExistence type="predicted"/>
<gene>
    <name evidence="2" type="ORF">CAEBREN_25469</name>
</gene>
<feature type="compositionally biased region" description="Basic and acidic residues" evidence="1">
    <location>
        <begin position="16"/>
        <end position="38"/>
    </location>
</feature>
<name>G0PDE7_CAEBE</name>
<evidence type="ECO:0000313" key="2">
    <source>
        <dbReference type="EMBL" id="EGT51711.1"/>
    </source>
</evidence>
<dbReference type="AlphaFoldDB" id="G0PDE7"/>
<accession>G0PDE7</accession>
<evidence type="ECO:0000256" key="1">
    <source>
        <dbReference type="SAM" id="MobiDB-lite"/>
    </source>
</evidence>
<dbReference type="eggNOG" id="ENOG502THW2">
    <property type="taxonomic scope" value="Eukaryota"/>
</dbReference>